<evidence type="ECO:0000313" key="3">
    <source>
        <dbReference type="EMBL" id="SER94370.1"/>
    </source>
</evidence>
<dbReference type="EMBL" id="FOGT01000005">
    <property type="protein sequence ID" value="SER94370.1"/>
    <property type="molecule type" value="Genomic_DNA"/>
</dbReference>
<dbReference type="Proteomes" id="UP000198571">
    <property type="component" value="Unassembled WGS sequence"/>
</dbReference>
<keyword evidence="2" id="KW-1133">Transmembrane helix</keyword>
<evidence type="ECO:0000256" key="2">
    <source>
        <dbReference type="SAM" id="Phobius"/>
    </source>
</evidence>
<reference evidence="4" key="1">
    <citation type="submission" date="2016-10" db="EMBL/GenBank/DDBJ databases">
        <authorList>
            <person name="Varghese N."/>
            <person name="Submissions S."/>
        </authorList>
    </citation>
    <scope>NUCLEOTIDE SEQUENCE [LARGE SCALE GENOMIC DNA]</scope>
    <source>
        <strain evidence="4">S9</strain>
    </source>
</reference>
<feature type="transmembrane region" description="Helical" evidence="2">
    <location>
        <begin position="41"/>
        <end position="64"/>
    </location>
</feature>
<feature type="transmembrane region" description="Helical" evidence="2">
    <location>
        <begin position="170"/>
        <end position="191"/>
    </location>
</feature>
<organism evidence="3 4">
    <name type="scientific">Salipaludibacillus aurantiacus</name>
    <dbReference type="NCBI Taxonomy" id="1601833"/>
    <lineage>
        <taxon>Bacteria</taxon>
        <taxon>Bacillati</taxon>
        <taxon>Bacillota</taxon>
        <taxon>Bacilli</taxon>
        <taxon>Bacillales</taxon>
        <taxon>Bacillaceae</taxon>
    </lineage>
</organism>
<dbReference type="SUPFAM" id="SSF103501">
    <property type="entry name" value="Respiratory nitrate reductase 1 gamma chain"/>
    <property type="match status" value="1"/>
</dbReference>
<dbReference type="STRING" id="1601833.SAMN05518684_105225"/>
<keyword evidence="2" id="KW-0812">Transmembrane</keyword>
<feature type="transmembrane region" description="Helical" evidence="2">
    <location>
        <begin position="238"/>
        <end position="257"/>
    </location>
</feature>
<keyword evidence="4" id="KW-1185">Reference proteome</keyword>
<dbReference type="Gene3D" id="1.20.950.20">
    <property type="entry name" value="Transmembrane di-heme cytochromes, Chain C"/>
    <property type="match status" value="1"/>
</dbReference>
<dbReference type="AlphaFoldDB" id="A0A1H9TAN8"/>
<evidence type="ECO:0008006" key="5">
    <source>
        <dbReference type="Google" id="ProtNLM"/>
    </source>
</evidence>
<evidence type="ECO:0000256" key="1">
    <source>
        <dbReference type="SAM" id="MobiDB-lite"/>
    </source>
</evidence>
<accession>A0A1H9TAN8</accession>
<feature type="transmembrane region" description="Helical" evidence="2">
    <location>
        <begin position="12"/>
        <end position="29"/>
    </location>
</feature>
<feature type="transmembrane region" description="Helical" evidence="2">
    <location>
        <begin position="212"/>
        <end position="232"/>
    </location>
</feature>
<gene>
    <name evidence="3" type="ORF">SAMN05518684_105225</name>
</gene>
<dbReference type="OrthoDB" id="247276at2"/>
<feature type="transmembrane region" description="Helical" evidence="2">
    <location>
        <begin position="118"/>
        <end position="141"/>
    </location>
</feature>
<name>A0A1H9TAN8_9BACI</name>
<evidence type="ECO:0000313" key="4">
    <source>
        <dbReference type="Proteomes" id="UP000198571"/>
    </source>
</evidence>
<dbReference type="InterPro" id="IPR036197">
    <property type="entry name" value="NarG-like_sf"/>
</dbReference>
<protein>
    <recommendedName>
        <fullName evidence="5">Nitrate reductase gamma subunit</fullName>
    </recommendedName>
</protein>
<dbReference type="RefSeq" id="WP_093050047.1">
    <property type="nucleotide sequence ID" value="NZ_FOGT01000005.1"/>
</dbReference>
<proteinExistence type="predicted"/>
<sequence>MSQLEKSFYSKSSMYSFIVVVILFMSMWIGTGQFSHMDWMLFGYMVSSFIFFIGMTVRLTSWIMRPATHEVIKRSIQKMKSKNSQKRNGKAIFKTLIDNIILQKYIFKRGVYRGIQHWLIAWGCIGSLAITFGLTLGWMHFKLVDASTYQMVVFNIPTIQMAADGWLAQMFFEGLNITASMLLIGLAMAIIRRIRDKDLKVTQRAEFDLFPLYLLLAVTLTGLFLTVSYKLLGGWMHPQLALIHQITVVVFLVYFPFGKLVHLPMRPMAVSVPMNYQETPGVDTRDCSGCGELYSNDEQIEDVKAILGAQAFDLKNDEGDWLADYCPACRRKLRVMSQLNLPKGAGKAAPVQTNNGIHMPGFGRKRSEDFYQPAHSGKEEL</sequence>
<feature type="region of interest" description="Disordered" evidence="1">
    <location>
        <begin position="344"/>
        <end position="381"/>
    </location>
</feature>
<keyword evidence="2" id="KW-0472">Membrane</keyword>